<dbReference type="SUPFAM" id="SSF56601">
    <property type="entry name" value="beta-lactamase/transpeptidase-like"/>
    <property type="match status" value="1"/>
</dbReference>
<dbReference type="EMBL" id="AJWZ01009509">
    <property type="protein sequence ID" value="EKC51108.1"/>
    <property type="molecule type" value="Genomic_DNA"/>
</dbReference>
<feature type="non-terminal residue" evidence="4">
    <location>
        <position position="1"/>
    </location>
</feature>
<dbReference type="EC" id="2.4.1.129" evidence="4"/>
<dbReference type="GO" id="GO:0071555">
    <property type="term" value="P:cell wall organization"/>
    <property type="evidence" value="ECO:0007669"/>
    <property type="project" value="TreeGrafter"/>
</dbReference>
<comment type="caution">
    <text evidence="4">The sequence shown here is derived from an EMBL/GenBank/DDBJ whole genome shotgun (WGS) entry which is preliminary data.</text>
</comment>
<keyword evidence="4" id="KW-0808">Transferase</keyword>
<dbReference type="InterPro" id="IPR001460">
    <property type="entry name" value="PCN-bd_Tpept"/>
</dbReference>
<dbReference type="InterPro" id="IPR012338">
    <property type="entry name" value="Beta-lactam/transpept-like"/>
</dbReference>
<accession>K1S0H1</accession>
<name>K1S0H1_9ZZZZ</name>
<reference evidence="4" key="1">
    <citation type="journal article" date="2013" name="Environ. Microbiol.">
        <title>Microbiota from the distal guts of lean and obese adolescents exhibit partial functional redundancy besides clear differences in community structure.</title>
        <authorList>
            <person name="Ferrer M."/>
            <person name="Ruiz A."/>
            <person name="Lanza F."/>
            <person name="Haange S.B."/>
            <person name="Oberbach A."/>
            <person name="Till H."/>
            <person name="Bargiela R."/>
            <person name="Campoy C."/>
            <person name="Segura M.T."/>
            <person name="Richter M."/>
            <person name="von Bergen M."/>
            <person name="Seifert J."/>
            <person name="Suarez A."/>
        </authorList>
    </citation>
    <scope>NUCLEOTIDE SEQUENCE</scope>
</reference>
<dbReference type="PANTHER" id="PTHR30627:SF1">
    <property type="entry name" value="PEPTIDOGLYCAN D,D-TRANSPEPTIDASE FTSI"/>
    <property type="match status" value="1"/>
</dbReference>
<evidence type="ECO:0000259" key="3">
    <source>
        <dbReference type="Pfam" id="PF00905"/>
    </source>
</evidence>
<evidence type="ECO:0000256" key="2">
    <source>
        <dbReference type="ARBA" id="ARBA00023136"/>
    </source>
</evidence>
<feature type="domain" description="Penicillin-binding protein transpeptidase" evidence="3">
    <location>
        <begin position="1"/>
        <end position="174"/>
    </location>
</feature>
<keyword evidence="2" id="KW-0472">Membrane</keyword>
<evidence type="ECO:0000313" key="4">
    <source>
        <dbReference type="EMBL" id="EKC51108.1"/>
    </source>
</evidence>
<dbReference type="AlphaFoldDB" id="K1S0H1"/>
<dbReference type="GO" id="GO:0005886">
    <property type="term" value="C:plasma membrane"/>
    <property type="evidence" value="ECO:0007669"/>
    <property type="project" value="TreeGrafter"/>
</dbReference>
<feature type="non-terminal residue" evidence="4">
    <location>
        <position position="174"/>
    </location>
</feature>
<evidence type="ECO:0000256" key="1">
    <source>
        <dbReference type="ARBA" id="ARBA00004370"/>
    </source>
</evidence>
<dbReference type="PANTHER" id="PTHR30627">
    <property type="entry name" value="PEPTIDOGLYCAN D,D-TRANSPEPTIDASE"/>
    <property type="match status" value="1"/>
</dbReference>
<dbReference type="Gene3D" id="3.40.710.10">
    <property type="entry name" value="DD-peptidase/beta-lactamase superfamily"/>
    <property type="match status" value="1"/>
</dbReference>
<dbReference type="GO" id="GO:0008658">
    <property type="term" value="F:penicillin binding"/>
    <property type="evidence" value="ECO:0007669"/>
    <property type="project" value="InterPro"/>
</dbReference>
<comment type="subcellular location">
    <subcellularLocation>
        <location evidence="1">Membrane</location>
    </subcellularLocation>
</comment>
<dbReference type="GO" id="GO:0016757">
    <property type="term" value="F:glycosyltransferase activity"/>
    <property type="evidence" value="ECO:0007669"/>
    <property type="project" value="UniProtKB-KW"/>
</dbReference>
<organism evidence="4">
    <name type="scientific">human gut metagenome</name>
    <dbReference type="NCBI Taxonomy" id="408170"/>
    <lineage>
        <taxon>unclassified sequences</taxon>
        <taxon>metagenomes</taxon>
        <taxon>organismal metagenomes</taxon>
    </lineage>
</organism>
<keyword evidence="4" id="KW-0328">Glycosyltransferase</keyword>
<sequence length="174" mass="19141">GEILALVNLGRTPGGGYAERENYAIGRNTEPGSTFKLASMLLLLDDADMPLDQTYDTGNGRVVKVGGIRVQDSHAGFNDMDFRTAVAQSSNVYFAKAIWERYADNKERYSDFMKKLHLDQTVGLEAFGEKTALSGLEGGARPQQYARTPLVRLSYQTLPIQVITLYNAIANDGK</sequence>
<gene>
    <name evidence="4" type="ORF">OBE_13775</name>
</gene>
<proteinExistence type="predicted"/>
<protein>
    <submittedName>
        <fullName evidence="4">Penicillin-binding protein</fullName>
        <ecNumber evidence="4">2.4.1.129</ecNumber>
    </submittedName>
</protein>
<dbReference type="InterPro" id="IPR050515">
    <property type="entry name" value="Beta-lactam/transpept"/>
</dbReference>
<dbReference type="Pfam" id="PF00905">
    <property type="entry name" value="Transpeptidase"/>
    <property type="match status" value="1"/>
</dbReference>